<keyword evidence="2" id="KW-0547">Nucleotide-binding</keyword>
<dbReference type="InterPro" id="IPR003593">
    <property type="entry name" value="AAA+_ATPase"/>
</dbReference>
<dbReference type="RefSeq" id="WP_087742495.1">
    <property type="nucleotide sequence ID" value="NZ_JBPWQU010000033.1"/>
</dbReference>
<dbReference type="KEGG" id="lzy:LZ3411_2115"/>
<evidence type="ECO:0000313" key="6">
    <source>
        <dbReference type="Proteomes" id="UP000195412"/>
    </source>
</evidence>
<keyword evidence="1" id="KW-0813">Transport</keyword>
<dbReference type="EMBL" id="LT854705">
    <property type="protein sequence ID" value="SMS15165.1"/>
    <property type="molecule type" value="Genomic_DNA"/>
</dbReference>
<evidence type="ECO:0000256" key="2">
    <source>
        <dbReference type="ARBA" id="ARBA00022741"/>
    </source>
</evidence>
<dbReference type="AlphaFoldDB" id="A0A1Y6JZ70"/>
<evidence type="ECO:0000256" key="3">
    <source>
        <dbReference type="ARBA" id="ARBA00022840"/>
    </source>
</evidence>
<evidence type="ECO:0000313" key="5">
    <source>
        <dbReference type="EMBL" id="SMS15165.1"/>
    </source>
</evidence>
<dbReference type="PANTHER" id="PTHR42788:SF13">
    <property type="entry name" value="ALIPHATIC SULFONATES IMPORT ATP-BINDING PROTEIN SSUB"/>
    <property type="match status" value="1"/>
</dbReference>
<feature type="domain" description="ABC transporter" evidence="4">
    <location>
        <begin position="4"/>
        <end position="233"/>
    </location>
</feature>
<evidence type="ECO:0000256" key="1">
    <source>
        <dbReference type="ARBA" id="ARBA00022448"/>
    </source>
</evidence>
<dbReference type="InterPro" id="IPR050166">
    <property type="entry name" value="ABC_transporter_ATP-bind"/>
</dbReference>
<dbReference type="InterPro" id="IPR003439">
    <property type="entry name" value="ABC_transporter-like_ATP-bd"/>
</dbReference>
<evidence type="ECO:0000259" key="4">
    <source>
        <dbReference type="PROSITE" id="PS50893"/>
    </source>
</evidence>
<dbReference type="SUPFAM" id="SSF52540">
    <property type="entry name" value="P-loop containing nucleoside triphosphate hydrolases"/>
    <property type="match status" value="1"/>
</dbReference>
<organism evidence="5 6">
    <name type="scientific">Levilactobacillus zymae</name>
    <dbReference type="NCBI Taxonomy" id="267363"/>
    <lineage>
        <taxon>Bacteria</taxon>
        <taxon>Bacillati</taxon>
        <taxon>Bacillota</taxon>
        <taxon>Bacilli</taxon>
        <taxon>Lactobacillales</taxon>
        <taxon>Lactobacillaceae</taxon>
        <taxon>Levilactobacillus</taxon>
    </lineage>
</organism>
<gene>
    <name evidence="5" type="ORF">LZ3411_2115</name>
</gene>
<keyword evidence="3 5" id="KW-0067">ATP-binding</keyword>
<proteinExistence type="predicted"/>
<sequence>MSLLELRDVSYRYPESQAVSIEHVDLTVDAHALTVIVGPSGVGKSTLLNLIAGYTTPLNGQVLMNQQRVQGPSWQRGIVFQDMALYPWLTVAQNICFGPKMRGLAATTYEPLLTELLTETGLLAFQDQPVYELSGGLKQRVALARACINQPPLLMLDESFSALDNYTRNEMHQLLLNLWRRLENSIIAITHDIDEAIFLGQRILVINGKPGTVAAMLDNPYFNQDVTTGLDADYVAFRQKLLGLIEQTN</sequence>
<dbReference type="SMART" id="SM00382">
    <property type="entry name" value="AAA"/>
    <property type="match status" value="1"/>
</dbReference>
<dbReference type="PANTHER" id="PTHR42788">
    <property type="entry name" value="TAURINE IMPORT ATP-BINDING PROTEIN-RELATED"/>
    <property type="match status" value="1"/>
</dbReference>
<dbReference type="Proteomes" id="UP000195412">
    <property type="component" value="Chromosome I"/>
</dbReference>
<dbReference type="Pfam" id="PF00005">
    <property type="entry name" value="ABC_tran"/>
    <property type="match status" value="1"/>
</dbReference>
<reference evidence="6" key="1">
    <citation type="submission" date="2017-05" db="EMBL/GenBank/DDBJ databases">
        <authorList>
            <person name="Papadimitriou K."/>
        </authorList>
    </citation>
    <scope>NUCLEOTIDE SEQUENCE [LARGE SCALE GENOMIC DNA]</scope>
    <source>
        <strain evidence="6">ACA-DC 3411</strain>
    </source>
</reference>
<dbReference type="InterPro" id="IPR027417">
    <property type="entry name" value="P-loop_NTPase"/>
</dbReference>
<dbReference type="Gene3D" id="3.40.50.300">
    <property type="entry name" value="P-loop containing nucleotide triphosphate hydrolases"/>
    <property type="match status" value="1"/>
</dbReference>
<dbReference type="GO" id="GO:0005524">
    <property type="term" value="F:ATP binding"/>
    <property type="evidence" value="ECO:0007669"/>
    <property type="project" value="UniProtKB-KW"/>
</dbReference>
<protein>
    <submittedName>
        <fullName evidence="5">ABC transporter ATP-binding protein</fullName>
    </submittedName>
</protein>
<accession>A0A1Y6JZ70</accession>
<dbReference type="GO" id="GO:0016887">
    <property type="term" value="F:ATP hydrolysis activity"/>
    <property type="evidence" value="ECO:0007669"/>
    <property type="project" value="InterPro"/>
</dbReference>
<name>A0A1Y6JZ70_9LACO</name>
<dbReference type="PROSITE" id="PS50893">
    <property type="entry name" value="ABC_TRANSPORTER_2"/>
    <property type="match status" value="1"/>
</dbReference>